<dbReference type="EMBL" id="CP044331">
    <property type="protein sequence ID" value="QGM96668.1"/>
    <property type="molecule type" value="Genomic_DNA"/>
</dbReference>
<dbReference type="Proteomes" id="UP000422569">
    <property type="component" value="Chromosome"/>
</dbReference>
<proteinExistence type="predicted"/>
<protein>
    <submittedName>
        <fullName evidence="1">Uncharacterized protein</fullName>
    </submittedName>
</protein>
<dbReference type="AlphaFoldDB" id="A0A6B8M2S9"/>
<organism evidence="1 2">
    <name type="scientific">Methylocystis parvus</name>
    <dbReference type="NCBI Taxonomy" id="134"/>
    <lineage>
        <taxon>Bacteria</taxon>
        <taxon>Pseudomonadati</taxon>
        <taxon>Pseudomonadota</taxon>
        <taxon>Alphaproteobacteria</taxon>
        <taxon>Hyphomicrobiales</taxon>
        <taxon>Methylocystaceae</taxon>
        <taxon>Methylocystis</taxon>
    </lineage>
</organism>
<keyword evidence="2" id="KW-1185">Reference proteome</keyword>
<name>A0A6B8M2S9_9HYPH</name>
<dbReference type="RefSeq" id="WP_154419667.1">
    <property type="nucleotide sequence ID" value="NZ_CP044331.1"/>
</dbReference>
<reference evidence="1 2" key="1">
    <citation type="submission" date="2019-09" db="EMBL/GenBank/DDBJ databases">
        <title>Isolation and complete genome sequencing of Methylocystis species.</title>
        <authorList>
            <person name="Rumah B.L."/>
            <person name="Stead C.E."/>
            <person name="Stevens B.C."/>
            <person name="Minton N.P."/>
            <person name="Grosse-Honebrink A."/>
            <person name="Zhang Y."/>
        </authorList>
    </citation>
    <scope>NUCLEOTIDE SEQUENCE [LARGE SCALE GENOMIC DNA]</scope>
    <source>
        <strain evidence="1 2">BRCS2</strain>
    </source>
</reference>
<evidence type="ECO:0000313" key="2">
    <source>
        <dbReference type="Proteomes" id="UP000422569"/>
    </source>
</evidence>
<evidence type="ECO:0000313" key="1">
    <source>
        <dbReference type="EMBL" id="QGM96668.1"/>
    </source>
</evidence>
<dbReference type="KEGG" id="mpar:F7D14_03670"/>
<gene>
    <name evidence="1" type="ORF">F7D14_03670</name>
</gene>
<sequence length="98" mass="10466">MQGKDALALLNFSDDEFIAAAGPAVLRLKLIEANHLAESRRLPEDMRQAARRAAIELRALIAERPCVSLIDHAAKRSLEDMRPSGGTACSVSAVAGQA</sequence>
<accession>A0A6B8M2S9</accession>